<dbReference type="InterPro" id="IPR044744">
    <property type="entry name" value="ZNRF4/RNF13/RNF167_PA"/>
</dbReference>
<feature type="transmembrane region" description="Helical" evidence="8">
    <location>
        <begin position="183"/>
        <end position="208"/>
    </location>
</feature>
<evidence type="ECO:0000256" key="2">
    <source>
        <dbReference type="ARBA" id="ARBA00022692"/>
    </source>
</evidence>
<evidence type="ECO:0000256" key="3">
    <source>
        <dbReference type="ARBA" id="ARBA00022723"/>
    </source>
</evidence>
<dbReference type="EMBL" id="JAHUTI010019995">
    <property type="protein sequence ID" value="MED6238283.1"/>
    <property type="molecule type" value="Genomic_DNA"/>
</dbReference>
<dbReference type="InterPro" id="IPR046450">
    <property type="entry name" value="PA_dom_sf"/>
</dbReference>
<keyword evidence="12" id="KW-1185">Reference proteome</keyword>
<keyword evidence="2 8" id="KW-0812">Transmembrane</keyword>
<dbReference type="Proteomes" id="UP001345963">
    <property type="component" value="Unassembled WGS sequence"/>
</dbReference>
<evidence type="ECO:0000313" key="12">
    <source>
        <dbReference type="Proteomes" id="UP001345963"/>
    </source>
</evidence>
<keyword evidence="4" id="KW-0863">Zinc-finger</keyword>
<dbReference type="CDD" id="cd02123">
    <property type="entry name" value="PA_C_RZF_like"/>
    <property type="match status" value="1"/>
</dbReference>
<protein>
    <recommendedName>
        <fullName evidence="10">PA domain-containing protein</fullName>
    </recommendedName>
</protein>
<evidence type="ECO:0000256" key="9">
    <source>
        <dbReference type="SAM" id="SignalP"/>
    </source>
</evidence>
<dbReference type="SUPFAM" id="SSF52025">
    <property type="entry name" value="PA domain"/>
    <property type="match status" value="1"/>
</dbReference>
<evidence type="ECO:0000256" key="5">
    <source>
        <dbReference type="ARBA" id="ARBA00022833"/>
    </source>
</evidence>
<evidence type="ECO:0000256" key="7">
    <source>
        <dbReference type="ARBA" id="ARBA00023136"/>
    </source>
</evidence>
<reference evidence="11 12" key="1">
    <citation type="submission" date="2021-07" db="EMBL/GenBank/DDBJ databases">
        <authorList>
            <person name="Palmer J.M."/>
        </authorList>
    </citation>
    <scope>NUCLEOTIDE SEQUENCE [LARGE SCALE GENOMIC DNA]</scope>
    <source>
        <strain evidence="11 12">AT_MEX2019</strain>
        <tissue evidence="11">Muscle</tissue>
    </source>
</reference>
<dbReference type="InterPro" id="IPR003137">
    <property type="entry name" value="PA_domain"/>
</dbReference>
<comment type="caution">
    <text evidence="11">The sequence shown here is derived from an EMBL/GenBank/DDBJ whole genome shotgun (WGS) entry which is preliminary data.</text>
</comment>
<name>A0ABU7AK43_9TELE</name>
<keyword evidence="3" id="KW-0479">Metal-binding</keyword>
<keyword evidence="9" id="KW-0732">Signal</keyword>
<evidence type="ECO:0000256" key="1">
    <source>
        <dbReference type="ARBA" id="ARBA00004370"/>
    </source>
</evidence>
<dbReference type="Gene3D" id="3.50.30.30">
    <property type="match status" value="1"/>
</dbReference>
<organism evidence="11 12">
    <name type="scientific">Ataeniobius toweri</name>
    <dbReference type="NCBI Taxonomy" id="208326"/>
    <lineage>
        <taxon>Eukaryota</taxon>
        <taxon>Metazoa</taxon>
        <taxon>Chordata</taxon>
        <taxon>Craniata</taxon>
        <taxon>Vertebrata</taxon>
        <taxon>Euteleostomi</taxon>
        <taxon>Actinopterygii</taxon>
        <taxon>Neopterygii</taxon>
        <taxon>Teleostei</taxon>
        <taxon>Neoteleostei</taxon>
        <taxon>Acanthomorphata</taxon>
        <taxon>Ovalentaria</taxon>
        <taxon>Atherinomorphae</taxon>
        <taxon>Cyprinodontiformes</taxon>
        <taxon>Goodeidae</taxon>
        <taxon>Ataeniobius</taxon>
    </lineage>
</organism>
<keyword evidence="6 8" id="KW-1133">Transmembrane helix</keyword>
<comment type="subcellular location">
    <subcellularLocation>
        <location evidence="1">Membrane</location>
    </subcellularLocation>
</comment>
<proteinExistence type="predicted"/>
<feature type="domain" description="PA" evidence="10">
    <location>
        <begin position="63"/>
        <end position="158"/>
    </location>
</feature>
<gene>
    <name evidence="11" type="ORF">ATANTOWER_015700</name>
</gene>
<accession>A0ABU7AK43</accession>
<feature type="signal peptide" evidence="9">
    <location>
        <begin position="1"/>
        <end position="31"/>
    </location>
</feature>
<dbReference type="Pfam" id="PF02225">
    <property type="entry name" value="PA"/>
    <property type="match status" value="1"/>
</dbReference>
<keyword evidence="7 8" id="KW-0472">Membrane</keyword>
<evidence type="ECO:0000256" key="4">
    <source>
        <dbReference type="ARBA" id="ARBA00022771"/>
    </source>
</evidence>
<sequence>MTHLGVWCMQTQMSVFLLVFCCMYVPSPTHAYIFVHFNNMTSMLFEDLPALFGPSLPKQGLMGVLVVSSPLNGCTTMDPPPPQPTNYDANTTKFIALIKRYECDFDIKVLNAQQAGYSAAVVYNMYSDLLLRMNFSNGTIAKQIEIPSVFTSNYAANLLKDVVIQEQGAYVILKPEFIFPLSYYLIPFTGVVGMIIIVMCVILIIRCVQYRKRLRKNRLTKDQLKQIPTHKFRKGNCCCNHCTGTAIYRFFFVVLCMLCGTFSEEI</sequence>
<evidence type="ECO:0000256" key="8">
    <source>
        <dbReference type="SAM" id="Phobius"/>
    </source>
</evidence>
<evidence type="ECO:0000313" key="11">
    <source>
        <dbReference type="EMBL" id="MED6238283.1"/>
    </source>
</evidence>
<evidence type="ECO:0000256" key="6">
    <source>
        <dbReference type="ARBA" id="ARBA00022989"/>
    </source>
</evidence>
<feature type="chain" id="PRO_5045883985" description="PA domain-containing protein" evidence="9">
    <location>
        <begin position="32"/>
        <end position="266"/>
    </location>
</feature>
<evidence type="ECO:0000259" key="10">
    <source>
        <dbReference type="Pfam" id="PF02225"/>
    </source>
</evidence>
<keyword evidence="5" id="KW-0862">Zinc</keyword>